<organism evidence="1 2">
    <name type="scientific">Hypsibius exemplaris</name>
    <name type="common">Freshwater tardigrade</name>
    <dbReference type="NCBI Taxonomy" id="2072580"/>
    <lineage>
        <taxon>Eukaryota</taxon>
        <taxon>Metazoa</taxon>
        <taxon>Ecdysozoa</taxon>
        <taxon>Tardigrada</taxon>
        <taxon>Eutardigrada</taxon>
        <taxon>Parachela</taxon>
        <taxon>Hypsibioidea</taxon>
        <taxon>Hypsibiidae</taxon>
        <taxon>Hypsibius</taxon>
    </lineage>
</organism>
<sequence length="179" mass="20080">MDRESRLLSRQFGHRLEQTALSHASAISSLQTWDSFEAKNYRDVVTRLAGRAFECMEERAGDENENRSIKADHELDAILQFAEYLVACASVQVGSGLFEEFFRSMGLLGPGGLTNENDLTALAWIVRHVLQGQAVPLHVIGKIDREIFSPQATKSVEKLRGLEGFELLFDELHKQANFA</sequence>
<protein>
    <submittedName>
        <fullName evidence="1">Uncharacterized protein</fullName>
    </submittedName>
</protein>
<keyword evidence="2" id="KW-1185">Reference proteome</keyword>
<reference evidence="2" key="1">
    <citation type="submission" date="2017-01" db="EMBL/GenBank/DDBJ databases">
        <title>Comparative genomics of anhydrobiosis in the tardigrade Hypsibius dujardini.</title>
        <authorList>
            <person name="Yoshida Y."/>
            <person name="Koutsovoulos G."/>
            <person name="Laetsch D."/>
            <person name="Stevens L."/>
            <person name="Kumar S."/>
            <person name="Horikawa D."/>
            <person name="Ishino K."/>
            <person name="Komine S."/>
            <person name="Tomita M."/>
            <person name="Blaxter M."/>
            <person name="Arakawa K."/>
        </authorList>
    </citation>
    <scope>NUCLEOTIDE SEQUENCE [LARGE SCALE GENOMIC DNA]</scope>
    <source>
        <strain evidence="2">Z151</strain>
    </source>
</reference>
<name>A0A9X6NL55_HYPEX</name>
<dbReference type="AlphaFoldDB" id="A0A9X6NL55"/>
<gene>
    <name evidence="1" type="ORF">BV898_19260</name>
</gene>
<evidence type="ECO:0000313" key="2">
    <source>
        <dbReference type="Proteomes" id="UP000192578"/>
    </source>
</evidence>
<dbReference type="EMBL" id="MTYJ01000473">
    <property type="protein sequence ID" value="OWA54868.1"/>
    <property type="molecule type" value="Genomic_DNA"/>
</dbReference>
<dbReference type="Proteomes" id="UP000192578">
    <property type="component" value="Unassembled WGS sequence"/>
</dbReference>
<proteinExistence type="predicted"/>
<comment type="caution">
    <text evidence="1">The sequence shown here is derived from an EMBL/GenBank/DDBJ whole genome shotgun (WGS) entry which is preliminary data.</text>
</comment>
<evidence type="ECO:0000313" key="1">
    <source>
        <dbReference type="EMBL" id="OWA54868.1"/>
    </source>
</evidence>
<accession>A0A9X6NL55</accession>